<comment type="caution">
    <text evidence="2">The sequence shown here is derived from an EMBL/GenBank/DDBJ whole genome shotgun (WGS) entry which is preliminary data.</text>
</comment>
<feature type="compositionally biased region" description="Basic and acidic residues" evidence="1">
    <location>
        <begin position="1114"/>
        <end position="1123"/>
    </location>
</feature>
<organism evidence="2 3">
    <name type="scientific">Petrolisthes manimaculis</name>
    <dbReference type="NCBI Taxonomy" id="1843537"/>
    <lineage>
        <taxon>Eukaryota</taxon>
        <taxon>Metazoa</taxon>
        <taxon>Ecdysozoa</taxon>
        <taxon>Arthropoda</taxon>
        <taxon>Crustacea</taxon>
        <taxon>Multicrustacea</taxon>
        <taxon>Malacostraca</taxon>
        <taxon>Eumalacostraca</taxon>
        <taxon>Eucarida</taxon>
        <taxon>Decapoda</taxon>
        <taxon>Pleocyemata</taxon>
        <taxon>Anomura</taxon>
        <taxon>Galatheoidea</taxon>
        <taxon>Porcellanidae</taxon>
        <taxon>Petrolisthes</taxon>
    </lineage>
</organism>
<feature type="compositionally biased region" description="Low complexity" evidence="1">
    <location>
        <begin position="847"/>
        <end position="871"/>
    </location>
</feature>
<feature type="compositionally biased region" description="Polar residues" evidence="1">
    <location>
        <begin position="2451"/>
        <end position="2465"/>
    </location>
</feature>
<feature type="compositionally biased region" description="Polar residues" evidence="1">
    <location>
        <begin position="2232"/>
        <end position="2259"/>
    </location>
</feature>
<feature type="region of interest" description="Disordered" evidence="1">
    <location>
        <begin position="789"/>
        <end position="895"/>
    </location>
</feature>
<feature type="compositionally biased region" description="Polar residues" evidence="1">
    <location>
        <begin position="947"/>
        <end position="960"/>
    </location>
</feature>
<feature type="region of interest" description="Disordered" evidence="1">
    <location>
        <begin position="3727"/>
        <end position="3768"/>
    </location>
</feature>
<feature type="compositionally biased region" description="Basic and acidic residues" evidence="1">
    <location>
        <begin position="2135"/>
        <end position="2148"/>
    </location>
</feature>
<feature type="region of interest" description="Disordered" evidence="1">
    <location>
        <begin position="3463"/>
        <end position="3489"/>
    </location>
</feature>
<protein>
    <submittedName>
        <fullName evidence="2">Uncharacterized protein</fullName>
    </submittedName>
</protein>
<dbReference type="Proteomes" id="UP001292094">
    <property type="component" value="Unassembled WGS sequence"/>
</dbReference>
<feature type="compositionally biased region" description="Polar residues" evidence="1">
    <location>
        <begin position="2814"/>
        <end position="2824"/>
    </location>
</feature>
<dbReference type="EMBL" id="JAWZYT010000206">
    <property type="protein sequence ID" value="KAK4326616.1"/>
    <property type="molecule type" value="Genomic_DNA"/>
</dbReference>
<feature type="compositionally biased region" description="Basic and acidic residues" evidence="1">
    <location>
        <begin position="1053"/>
        <end position="1069"/>
    </location>
</feature>
<feature type="compositionally biased region" description="Polar residues" evidence="1">
    <location>
        <begin position="2413"/>
        <end position="2441"/>
    </location>
</feature>
<feature type="region of interest" description="Disordered" evidence="1">
    <location>
        <begin position="623"/>
        <end position="653"/>
    </location>
</feature>
<feature type="region of interest" description="Disordered" evidence="1">
    <location>
        <begin position="938"/>
        <end position="1145"/>
    </location>
</feature>
<feature type="compositionally biased region" description="Basic and acidic residues" evidence="1">
    <location>
        <begin position="2221"/>
        <end position="2231"/>
    </location>
</feature>
<feature type="compositionally biased region" description="Pro residues" evidence="1">
    <location>
        <begin position="435"/>
        <end position="451"/>
    </location>
</feature>
<feature type="compositionally biased region" description="Low complexity" evidence="1">
    <location>
        <begin position="3037"/>
        <end position="3046"/>
    </location>
</feature>
<feature type="compositionally biased region" description="Basic and acidic residues" evidence="1">
    <location>
        <begin position="3566"/>
        <end position="3576"/>
    </location>
</feature>
<feature type="compositionally biased region" description="Polar residues" evidence="1">
    <location>
        <begin position="835"/>
        <end position="846"/>
    </location>
</feature>
<feature type="compositionally biased region" description="Acidic residues" evidence="1">
    <location>
        <begin position="1124"/>
        <end position="1134"/>
    </location>
</feature>
<evidence type="ECO:0000313" key="3">
    <source>
        <dbReference type="Proteomes" id="UP001292094"/>
    </source>
</evidence>
<feature type="region of interest" description="Disordered" evidence="1">
    <location>
        <begin position="2535"/>
        <end position="2588"/>
    </location>
</feature>
<feature type="compositionally biased region" description="Polar residues" evidence="1">
    <location>
        <begin position="381"/>
        <end position="391"/>
    </location>
</feature>
<feature type="region of interest" description="Disordered" evidence="1">
    <location>
        <begin position="3305"/>
        <end position="3377"/>
    </location>
</feature>
<feature type="region of interest" description="Disordered" evidence="1">
    <location>
        <begin position="4391"/>
        <end position="4414"/>
    </location>
</feature>
<feature type="compositionally biased region" description="Acidic residues" evidence="1">
    <location>
        <begin position="3430"/>
        <end position="3449"/>
    </location>
</feature>
<feature type="region of interest" description="Disordered" evidence="1">
    <location>
        <begin position="364"/>
        <end position="459"/>
    </location>
</feature>
<feature type="region of interest" description="Disordered" evidence="1">
    <location>
        <begin position="3902"/>
        <end position="3921"/>
    </location>
</feature>
<feature type="region of interest" description="Disordered" evidence="1">
    <location>
        <begin position="2135"/>
        <end position="2259"/>
    </location>
</feature>
<feature type="region of interest" description="Disordered" evidence="1">
    <location>
        <begin position="1852"/>
        <end position="1872"/>
    </location>
</feature>
<feature type="region of interest" description="Disordered" evidence="1">
    <location>
        <begin position="4075"/>
        <end position="4130"/>
    </location>
</feature>
<feature type="region of interest" description="Disordered" evidence="1">
    <location>
        <begin position="2914"/>
        <end position="2958"/>
    </location>
</feature>
<feature type="compositionally biased region" description="Basic and acidic residues" evidence="1">
    <location>
        <begin position="1253"/>
        <end position="1284"/>
    </location>
</feature>
<feature type="compositionally biased region" description="Basic and acidic residues" evidence="1">
    <location>
        <begin position="190"/>
        <end position="203"/>
    </location>
</feature>
<feature type="compositionally biased region" description="Low complexity" evidence="1">
    <location>
        <begin position="1735"/>
        <end position="1754"/>
    </location>
</feature>
<feature type="compositionally biased region" description="Polar residues" evidence="1">
    <location>
        <begin position="623"/>
        <end position="635"/>
    </location>
</feature>
<feature type="region of interest" description="Disordered" evidence="1">
    <location>
        <begin position="1717"/>
        <end position="1770"/>
    </location>
</feature>
<feature type="region of interest" description="Disordered" evidence="1">
    <location>
        <begin position="1246"/>
        <end position="1298"/>
    </location>
</feature>
<keyword evidence="3" id="KW-1185">Reference proteome</keyword>
<feature type="region of interest" description="Disordered" evidence="1">
    <location>
        <begin position="3029"/>
        <end position="3052"/>
    </location>
</feature>
<feature type="compositionally biased region" description="Polar residues" evidence="1">
    <location>
        <begin position="3318"/>
        <end position="3347"/>
    </location>
</feature>
<feature type="compositionally biased region" description="Polar residues" evidence="1">
    <location>
        <begin position="2914"/>
        <end position="2923"/>
    </location>
</feature>
<feature type="compositionally biased region" description="Low complexity" evidence="1">
    <location>
        <begin position="879"/>
        <end position="891"/>
    </location>
</feature>
<evidence type="ECO:0000256" key="1">
    <source>
        <dbReference type="SAM" id="MobiDB-lite"/>
    </source>
</evidence>
<feature type="region of interest" description="Disordered" evidence="1">
    <location>
        <begin position="144"/>
        <end position="213"/>
    </location>
</feature>
<feature type="compositionally biased region" description="Basic and acidic residues" evidence="1">
    <location>
        <begin position="2937"/>
        <end position="2958"/>
    </location>
</feature>
<feature type="compositionally biased region" description="Low complexity" evidence="1">
    <location>
        <begin position="803"/>
        <end position="813"/>
    </location>
</feature>
<feature type="compositionally biased region" description="Polar residues" evidence="1">
    <location>
        <begin position="2851"/>
        <end position="2861"/>
    </location>
</feature>
<feature type="region of interest" description="Disordered" evidence="1">
    <location>
        <begin position="1647"/>
        <end position="1684"/>
    </location>
</feature>
<feature type="compositionally biased region" description="Polar residues" evidence="1">
    <location>
        <begin position="204"/>
        <end position="213"/>
    </location>
</feature>
<feature type="compositionally biased region" description="Polar residues" evidence="1">
    <location>
        <begin position="4075"/>
        <end position="4087"/>
    </location>
</feature>
<feature type="compositionally biased region" description="Polar residues" evidence="1">
    <location>
        <begin position="1852"/>
        <end position="1861"/>
    </location>
</feature>
<accession>A0AAE1UN20</accession>
<feature type="compositionally biased region" description="Basic and acidic residues" evidence="1">
    <location>
        <begin position="1091"/>
        <end position="1105"/>
    </location>
</feature>
<feature type="compositionally biased region" description="Basic and acidic residues" evidence="1">
    <location>
        <begin position="1328"/>
        <end position="1353"/>
    </location>
</feature>
<feature type="region of interest" description="Disordered" evidence="1">
    <location>
        <begin position="3428"/>
        <end position="3451"/>
    </location>
</feature>
<feature type="region of interest" description="Disordered" evidence="1">
    <location>
        <begin position="2803"/>
        <end position="2865"/>
    </location>
</feature>
<feature type="region of interest" description="Disordered" evidence="1">
    <location>
        <begin position="1189"/>
        <end position="1229"/>
    </location>
</feature>
<feature type="region of interest" description="Disordered" evidence="1">
    <location>
        <begin position="75"/>
        <end position="102"/>
    </location>
</feature>
<feature type="compositionally biased region" description="Basic and acidic residues" evidence="1">
    <location>
        <begin position="3586"/>
        <end position="3598"/>
    </location>
</feature>
<gene>
    <name evidence="2" type="ORF">Pmani_002868</name>
</gene>
<feature type="region of interest" description="Disordered" evidence="1">
    <location>
        <begin position="3783"/>
        <end position="3828"/>
    </location>
</feature>
<feature type="region of interest" description="Disordered" evidence="1">
    <location>
        <begin position="4580"/>
        <end position="4604"/>
    </location>
</feature>
<feature type="region of interest" description="Disordered" evidence="1">
    <location>
        <begin position="2413"/>
        <end position="2477"/>
    </location>
</feature>
<proteinExistence type="predicted"/>
<reference evidence="2" key="1">
    <citation type="submission" date="2023-11" db="EMBL/GenBank/DDBJ databases">
        <title>Genome assemblies of two species of porcelain crab, Petrolisthes cinctipes and Petrolisthes manimaculis (Anomura: Porcellanidae).</title>
        <authorList>
            <person name="Angst P."/>
        </authorList>
    </citation>
    <scope>NUCLEOTIDE SEQUENCE</scope>
    <source>
        <strain evidence="2">PB745_02</strain>
        <tissue evidence="2">Gill</tissue>
    </source>
</reference>
<feature type="compositionally biased region" description="Polar residues" evidence="1">
    <location>
        <begin position="144"/>
        <end position="189"/>
    </location>
</feature>
<feature type="compositionally biased region" description="Basic and acidic residues" evidence="1">
    <location>
        <begin position="992"/>
        <end position="1043"/>
    </location>
</feature>
<feature type="compositionally biased region" description="Basic residues" evidence="1">
    <location>
        <begin position="980"/>
        <end position="991"/>
    </location>
</feature>
<feature type="region of interest" description="Disordered" evidence="1">
    <location>
        <begin position="3566"/>
        <end position="3598"/>
    </location>
</feature>
<name>A0AAE1UN20_9EUCA</name>
<evidence type="ECO:0000313" key="2">
    <source>
        <dbReference type="EMBL" id="KAK4326616.1"/>
    </source>
</evidence>
<feature type="region of interest" description="Disordered" evidence="1">
    <location>
        <begin position="741"/>
        <end position="772"/>
    </location>
</feature>
<feature type="region of interest" description="Disordered" evidence="1">
    <location>
        <begin position="1323"/>
        <end position="1372"/>
    </location>
</feature>
<feature type="compositionally biased region" description="Basic and acidic residues" evidence="1">
    <location>
        <begin position="2170"/>
        <end position="2182"/>
    </location>
</feature>
<sequence length="4604" mass="502290">MNNTQASTVDVLHVGVPLTTASPVSSSSSPCSSVDMELARGEFYSDSESDNDDNDSFFSLNTYASDEYEYWSMGSGEGSGSSFAVEATEREEPAEAADEGLEISPSLSPPGVMWHCNLSYEQHGSGDGDDILCTAGEEKCIVTSATSQAEKKSATSQEEISGTYQLKRSATSQIERKIATSQEESATSQIEERSDTSQIEERSATLSQVEGRSAISSQVEVERHNMVQCQELGPRYEPAPVTPHELTHRPYIPSAGHHNTLPVLGNIESESDELVTELRLVLGMDELPSESESADVLEISNSTTGIDKTENTHLFESSPSHLSGTTSVCSVGYEDTQFNTNNTRDAEGCDTFVSSVADCRDGTVVNPMLHSQPQPLLPKSHPQSHAQQLSFSPEVELQSQHKPQPPPPNQHWAPSNTDNTLEGGRDGDGSARTRAPPPVPSQPSHQVPPRPSVSHPYMQYHNSCPGIPVCVTEGRQATEEVLLYSDVSVSGVDDKQERIDITPVYVTEGHQTTEGGVPVDSLCVCNKYKEKRTDITSTYGMEGERSNEEVVPVDTHIVTSNPSDEDERQRTVITQETTSPIYGGINPEDDEESEVCVGCDAEGTVSVRLQCDQNTLTQSGRHVNKGSVSLASQKSVDSDEYVSDGGGGNDETYADERIEECGGKVKVECVPGSGGSGLDVECEGGRVETTTRLCGSGSDVECADEGVEEGTRQECSGVGSDVSSCASDVITRAQQYLTATTTTTTSASGKDGEPGVNIVSPSSHHTPPSGAVYTVMPVANPEYQHLHRCLHHQQQRQQDDYQQHYLQQQQQQQQDDHQHQHHHQQQQDDHHQPCPTLTSISQVHPTSSSYPTSHLPVSSSSSPPDLLYPSLPLSPPILPSSSTPSRPLHGPTLPPPYPICPQQLPLLSPDPEPTIRSDSQGVAVRTMDFTTPQASLSLSVGAKQCSPAPTSSPPQHTRIQGTFLGRDEYNCPPSEPSLPRRGRQGKRSKERKRNDNSKSKERKRYEKSKSEGRKINEKRESDESSRIIKSKDSDKSNTDESMRSGESITNLESNKDDKNKKTEEIDNDVKSNIIEGNGNEERNKCDKRKRNVDSCEKNEPSEEIKNNSNTISEENNKRYRSNDGDDDDDDDNESESQARSEILLSDGDSVVMKVRKEGRIITSHFSCDSATSFRSATPSCDSATSFRSATSSCPSVVEPHTSAGVNSRGGGSGSLKEWQEVEEEEKGVEKEMLLGREEGVKEEITVEEEGVKEEEMVKQKMENETEGEERERVKKEKNKVKEKVEEEEEGRWETATGVEDEVEDCGGVCGVYRARPALVLQHNNSTDSSHHSHSEHSSSEHSPSEHSPSEHSPSEYVPFGHLPQDDTLISPSDKAGVIAPVSVTLGLDHTRGERGATGPCWYDLARWQRENECQVPGWVGTGVGAAGSRGHGTVGEAHDAQWPGQLVGSLEVCVGDLVWQYPLYGATHYSHNNEAEEWRLVLAGQDWHTAINSCGELVTMSSGSNMAGTEPSCTALQPHSPAVPRITNSIYSFKVTDTDNVKVRNLVPMFGSNQNSSSRDINNVNFRVKDDNTWQTQRPNRNSDMCDMQMYRESDEGDRGSGLIKLCGVNLGTRPYSRDPYPLYRSHTLPRKLHPLRLDSLTPCTQAPIGSSGGLQEFAVSEPASPRQREYLPGAPPPASLMPGLVSWHSSRMASDESPAPPPWASLSSSATTLKLNEFNTLGPRPYRRFDDTLSSSRETTPSTPRQTSPSSSREVTPTPEGHGSPQRLGPETQQWVVAGEEEKPDNTLLKHTLPEHTHLPSHTPPYNTLSSHTLQDNKLLSQPKFLSQPIRDNTLCLQHLYNNNISSLPPQENNISSLPHQESKSNKSSFPLRDNKISLTLEDSNISSLPLHDGNISSLPLRESKLSTLSSPVSLSDEAGKSAVLSSACCDDEQPTATLPSETHHTDINEMLVEPVSVVYDVILVNNVNNKSVTESHDTNVNEARDRDVNKLHKKGVDKTAKTARKNVTVKRKGSKEVSDDKIVSSNVLQPSPDICVYVGGDVSFVGDSGESNGEQVKMTLADEFLATCTPPSLDDVGGALCDASTRASVAPELATEPDFTTGATEEDKLADVSAYEVEENRVVDITEKISDLTTPKTDESRDKVNDNTEIVEPSPASPAPIKRKTKKSRDTADSSTERTEQITASPVLTKRKAEESRDTGAPNKRKVKKSKSGACTKKQKSEQGRDKADSITQEADLSRDATTSTLQEAEYTVSTTQRADHEIDKTYSTKQKADQAVTTNYTAEDSRDTVPIARHKTEQTVTISQTAEQNRNTEKTEHEVLCDEVCLPGNSLLQETTTTDNVTKIITTTTPIDVVSHTSQSLTGHDDKCLKESETSLAVVLPVTVETVSPPQLKQQHLTQTHSHPLDAASQQFSQTQKSLHNYSQLQRVSSEELTQFQPPHQIVPQPELSHTQSLHTQPQQSGCDEDTPHSTDVIPDTLVNINKVSDDLYENYTDGEKRNSEVNNIQNTNNDVCVDIGAVVSGLSQTDVASEHVNVRRHTPSPPQATRHSPSPPPSHSYLVHGDSVAVVPHPPRDSNGSHNFSVPEDLNCDKKPKKYVDCDDEGVIDGELAAVNTSKEESDSGGVVDEKLVSINSNKEMGGDVDTEIVCVHISNKKKDHESGLTDSKMITAASSKENCAGVAVASEDAFTLLMNKADGVEARSSVVEQGSEVVCRRGSGVSVGVRSREGSVGEGGGGGGLGAHISERAALLTRQQQVGSQMRPRSTRFPLDIICGNKVQQQHHLRDLPADRVTRHRISSLGHVQPLTPAPQHASTRSKSASRVRSDDTELPGASHSIQAPTTEAKPPSTCCSNSETDGATQLDGRPVVLPLDAALKDKIKITIDSFGDSSISPLAAATHLLSLDAVSSQQSSEILPSQNDYQSEKQEPSISNHKTYSDKLINENEARVVSSDRETYDDTHTLSTNLKSELTYHSDEINNSHLNTENSSLEENTQSNAEINSVLRGEDMCIPPPENWQETENIVVTDVSETKNEPSSSFTSSVSSEEQDKNMKMPHTYFSEPFEADRECDSADSKFMPIVESPQRPSPLMGCEANIKYMDDDELKVNSHVEHTNKPNSVENDVCVESLIKGNAVTVSPMSRFSSGERVAGKVSVSHDEISPISESDSVSFKSTTSDRGRCIPLRIVVTDTDLPKSERSKMVREESVEEYEQALEMISPEPSQGFSHSSASLATIVRVETPAESSTFHPYEDEADEEYVDASDGTECMETQVDVEGEISSIAADENITFPVSEKRDSPTILQMTNSSEHGTLIPGNSEILTSGSDRSGSQSVGHMSEGTTDVSSCANRDSRHLLGVTTKPESEVGEDGSASSSSRITDLDLLASASASSTGSETWWTSGGGPVARRDLLPLDEDEEEVKWRALLAVNLPESDEEEPTGYESDEDFDTMDADMRRLEEKLKKFELELGGTGSEATETTREERKSGSSIMPTILRSQDIEAMKISTLPDVFPATPSTKTKHLSLMTRLEVQEYEDSGSESESDSEALSSSDSADFLFVKTRIKLKPGDRRCRSLDQKRPKSSRILNKHNGDKNSNSRDCEENLDLSSLNLPVETLNDVDDLYVGEDGEEEVEIAGSSNPLCCLDDVSPANEEFLPDDSEVKDGSEPDIEPVVWGGEDQLLLGYIWHEGDMASVDFDGLEDFQNFEGQGALMFIFEDDEDEDIYSDVEPLSETQDAASLSPGDYVADESECEGDMRGYGSSTSPSASHRSDKNFVTAFKNSLRKASKYLGPRSEGKGKKSSSSSGQVSEDSPRGRNHVPLGHTRSDRPTSVVVADESYAGVYNVQSGRVAADNTHSPLSDPEGPDTFSCSSGEYYATPALCVNTSDEDPAATLLGLPGDHIPLIPHTKSGTPSQPPAPPPRWAQRRSFVARDAVSAIPYKTTDENRKYSHPAAIMPPPITTKKPVRPLPAFSQCPPQPATTEIDRQFYLVGYHNNEDMVQEQNVTPIRHSHGPVAKSGVQPYIEHSTVPGMGHGLEYIGPPPLLPAPPDPPPLTHEECASGLNWAPALMPQYNMPCSCTHPSDSSSQRLSSYHADPHLGAPPPPHHARSASPSHKPTSVKQLKRKQQEKVLRQEAEEVLEREGCTFCMGVPLTRSRPPEDAVHWRQPSPHPRALTDRRSWPLRVSFLVPYTYRSLPTLPCISVSPQPHVTPGHPYTHHAAATTARATCPKHPFPNTKSWHSISRAMEYSAPDTVNSNLSSARDHTTDTSSHCSSDLCSSDSGPYWAPVTRFNPLPVVYPIPKTPSDPILTIPVSWTPSETPATHISCVQPPSQINSENWRHTDYPSESLHHTQTWEQWTHTPSCFLEAEVPVPPPTTTWTPTTWVEEENQPHVSCEDSLNLPPPTPRPLSTSTSAVPRPECSTSLTLPLQLAHYSCPLLIFLSVQDLTVNMYPCHDPLTQSYVPINLSHNHITSPQTSIASLHGPTTSPYDSVVPFHGPVIPSHDNILSPHYPITTPSGPLTLSYGPGSPSPGPLNMSRDLITQSHDNLQHCSSTLPYNTLLDSCDTPLNQFSRVPPSLLPMGSSTSSLEWSPPLKYSASESDMDSG</sequence>